<name>A0ABM9V5Z3_9LACO</name>
<gene>
    <name evidence="8" type="ORF">C122C_0149</name>
</gene>
<proteinExistence type="predicted"/>
<keyword evidence="3" id="KW-1003">Cell membrane</keyword>
<dbReference type="Gene3D" id="1.20.1250.20">
    <property type="entry name" value="MFS general substrate transporter like domains"/>
    <property type="match status" value="1"/>
</dbReference>
<evidence type="ECO:0000256" key="2">
    <source>
        <dbReference type="ARBA" id="ARBA00022448"/>
    </source>
</evidence>
<evidence type="ECO:0000313" key="8">
    <source>
        <dbReference type="EMBL" id="CUW15176.1"/>
    </source>
</evidence>
<evidence type="ECO:0000256" key="6">
    <source>
        <dbReference type="ARBA" id="ARBA00023136"/>
    </source>
</evidence>
<keyword evidence="5 7" id="KW-1133">Transmembrane helix</keyword>
<comment type="caution">
    <text evidence="8">The sequence shown here is derived from an EMBL/GenBank/DDBJ whole genome shotgun (WGS) entry which is preliminary data.</text>
</comment>
<evidence type="ECO:0000256" key="4">
    <source>
        <dbReference type="ARBA" id="ARBA00022692"/>
    </source>
</evidence>
<comment type="subcellular location">
    <subcellularLocation>
        <location evidence="1">Cell membrane</location>
        <topology evidence="1">Multi-pass membrane protein</topology>
    </subcellularLocation>
</comment>
<dbReference type="Proteomes" id="UP000199271">
    <property type="component" value="Unassembled WGS sequence"/>
</dbReference>
<keyword evidence="9" id="KW-1185">Reference proteome</keyword>
<keyword evidence="4 7" id="KW-0812">Transmembrane</keyword>
<dbReference type="PANTHER" id="PTHR43266:SF2">
    <property type="entry name" value="MAJOR FACILITATOR SUPERFAMILY (MFS) PROFILE DOMAIN-CONTAINING PROTEIN"/>
    <property type="match status" value="1"/>
</dbReference>
<feature type="transmembrane region" description="Helical" evidence="7">
    <location>
        <begin position="21"/>
        <end position="45"/>
    </location>
</feature>
<feature type="transmembrane region" description="Helical" evidence="7">
    <location>
        <begin position="51"/>
        <end position="71"/>
    </location>
</feature>
<evidence type="ECO:0000256" key="1">
    <source>
        <dbReference type="ARBA" id="ARBA00004651"/>
    </source>
</evidence>
<sequence length="80" mass="8828">MANTAMTTYLQIEVPENKQGGVYSIINAISQLFIPLGGLCYGLLFDRFESYQVFISSGLVAFVIIIGLLLLTKKRIIKGI</sequence>
<evidence type="ECO:0000256" key="5">
    <source>
        <dbReference type="ARBA" id="ARBA00022989"/>
    </source>
</evidence>
<dbReference type="SUPFAM" id="SSF103473">
    <property type="entry name" value="MFS general substrate transporter"/>
    <property type="match status" value="1"/>
</dbReference>
<dbReference type="InterPro" id="IPR036259">
    <property type="entry name" value="MFS_trans_sf"/>
</dbReference>
<dbReference type="PANTHER" id="PTHR43266">
    <property type="entry name" value="MACROLIDE-EFFLUX PROTEIN"/>
    <property type="match status" value="1"/>
</dbReference>
<evidence type="ECO:0000256" key="7">
    <source>
        <dbReference type="SAM" id="Phobius"/>
    </source>
</evidence>
<organism evidence="8 9">
    <name type="scientific">Leuconostoc gasicomitatum</name>
    <dbReference type="NCBI Taxonomy" id="115778"/>
    <lineage>
        <taxon>Bacteria</taxon>
        <taxon>Bacillati</taxon>
        <taxon>Bacillota</taxon>
        <taxon>Bacilli</taxon>
        <taxon>Lactobacillales</taxon>
        <taxon>Lactobacillaceae</taxon>
        <taxon>Leuconostoc</taxon>
        <taxon>Leuconostoc gelidum group</taxon>
    </lineage>
</organism>
<evidence type="ECO:0000313" key="9">
    <source>
        <dbReference type="Proteomes" id="UP000199271"/>
    </source>
</evidence>
<dbReference type="EMBL" id="FBSY01000015">
    <property type="protein sequence ID" value="CUW15176.1"/>
    <property type="molecule type" value="Genomic_DNA"/>
</dbReference>
<accession>A0ABM9V5Z3</accession>
<keyword evidence="2" id="KW-0813">Transport</keyword>
<evidence type="ECO:0000256" key="3">
    <source>
        <dbReference type="ARBA" id="ARBA00022475"/>
    </source>
</evidence>
<protein>
    <submittedName>
        <fullName evidence="8">Permease, major facilitator superfamily</fullName>
    </submittedName>
</protein>
<reference evidence="8 9" key="1">
    <citation type="submission" date="2015-12" db="EMBL/GenBank/DDBJ databases">
        <authorList>
            <person name="Andreevskaya M."/>
        </authorList>
    </citation>
    <scope>NUCLEOTIDE SEQUENCE [LARGE SCALE GENOMIC DNA]</scope>
    <source>
        <strain evidence="8 9">C122c</strain>
    </source>
</reference>
<keyword evidence="6 7" id="KW-0472">Membrane</keyword>